<dbReference type="EMBL" id="ASPP01014448">
    <property type="protein sequence ID" value="ETO18747.1"/>
    <property type="molecule type" value="Genomic_DNA"/>
</dbReference>
<evidence type="ECO:0000256" key="2">
    <source>
        <dbReference type="ARBA" id="ARBA00022803"/>
    </source>
</evidence>
<dbReference type="Pfam" id="PF08321">
    <property type="entry name" value="PPP5"/>
    <property type="match status" value="1"/>
</dbReference>
<evidence type="ECO:0000256" key="3">
    <source>
        <dbReference type="PROSITE-ProRule" id="PRU00339"/>
    </source>
</evidence>
<evidence type="ECO:0000256" key="4">
    <source>
        <dbReference type="SAM" id="MobiDB-lite"/>
    </source>
</evidence>
<dbReference type="Proteomes" id="UP000023152">
    <property type="component" value="Unassembled WGS sequence"/>
</dbReference>
<accession>X6N099</accession>
<keyword evidence="2 3" id="KW-0802">TPR repeat</keyword>
<evidence type="ECO:0000313" key="6">
    <source>
        <dbReference type="EMBL" id="ETO18747.1"/>
    </source>
</evidence>
<dbReference type="AlphaFoldDB" id="X6N099"/>
<gene>
    <name evidence="6" type="ORF">RFI_18505</name>
</gene>
<feature type="domain" description="PPP" evidence="5">
    <location>
        <begin position="207"/>
        <end position="277"/>
    </location>
</feature>
<organism evidence="6 7">
    <name type="scientific">Reticulomyxa filosa</name>
    <dbReference type="NCBI Taxonomy" id="46433"/>
    <lineage>
        <taxon>Eukaryota</taxon>
        <taxon>Sar</taxon>
        <taxon>Rhizaria</taxon>
        <taxon>Retaria</taxon>
        <taxon>Foraminifera</taxon>
        <taxon>Monothalamids</taxon>
        <taxon>Reticulomyxidae</taxon>
        <taxon>Reticulomyxa</taxon>
    </lineage>
</organism>
<dbReference type="PANTHER" id="PTHR22904:SF523">
    <property type="entry name" value="STRESS-INDUCED-PHOSPHOPROTEIN 1"/>
    <property type="match status" value="1"/>
</dbReference>
<dbReference type="SMART" id="SM00028">
    <property type="entry name" value="TPR"/>
    <property type="match status" value="3"/>
</dbReference>
<feature type="compositionally biased region" description="Low complexity" evidence="4">
    <location>
        <begin position="1"/>
        <end position="19"/>
    </location>
</feature>
<dbReference type="InterPro" id="IPR019734">
    <property type="entry name" value="TPR_rpt"/>
</dbReference>
<dbReference type="PANTHER" id="PTHR22904">
    <property type="entry name" value="TPR REPEAT CONTAINING PROTEIN"/>
    <property type="match status" value="1"/>
</dbReference>
<dbReference type="InterPro" id="IPR011990">
    <property type="entry name" value="TPR-like_helical_dom_sf"/>
</dbReference>
<sequence length="292" mass="33357">MSAASNTDTSASANTETSAKLTTAGDEKRRASRSPSPNRSSTQNVEELMAKINIHKDLGNKAFQEKDFHKAIDEYEKAIESYEPHGAHITTTNEMKATIGAVYNNRAFAYFKIEMYGAAIVDSTKAIELKFDKVECHIFFFCVATKKKNNNNHSFFRINVTKKKTFGIGYYRRGCSHAALMHWYKAKKDFQKAAKIFKNDKNIEKRLKQAEQADKYQKFCKAIETDEGKPLSETIKIEDFPALTSSYDGPKFNSISEINSQWVISLQEYLRNGGKLHISDKKKKKWQKCKQK</sequence>
<dbReference type="PROSITE" id="PS50005">
    <property type="entry name" value="TPR"/>
    <property type="match status" value="1"/>
</dbReference>
<dbReference type="GO" id="GO:0016791">
    <property type="term" value="F:phosphatase activity"/>
    <property type="evidence" value="ECO:0007669"/>
    <property type="project" value="UniProtKB-ARBA"/>
</dbReference>
<dbReference type="OrthoDB" id="993101at2759"/>
<name>X6N099_RETFI</name>
<keyword evidence="7" id="KW-1185">Reference proteome</keyword>
<evidence type="ECO:0000256" key="1">
    <source>
        <dbReference type="ARBA" id="ARBA00022737"/>
    </source>
</evidence>
<dbReference type="GO" id="GO:0051879">
    <property type="term" value="F:Hsp90 protein binding"/>
    <property type="evidence" value="ECO:0007669"/>
    <property type="project" value="TreeGrafter"/>
</dbReference>
<evidence type="ECO:0000259" key="5">
    <source>
        <dbReference type="Pfam" id="PF08321"/>
    </source>
</evidence>
<dbReference type="InterPro" id="IPR013235">
    <property type="entry name" value="PPP_dom"/>
</dbReference>
<keyword evidence="1" id="KW-0677">Repeat</keyword>
<reference evidence="6 7" key="1">
    <citation type="journal article" date="2013" name="Curr. Biol.">
        <title>The Genome of the Foraminiferan Reticulomyxa filosa.</title>
        <authorList>
            <person name="Glockner G."/>
            <person name="Hulsmann N."/>
            <person name="Schleicher M."/>
            <person name="Noegel A.A."/>
            <person name="Eichinger L."/>
            <person name="Gallinger C."/>
            <person name="Pawlowski J."/>
            <person name="Sierra R."/>
            <person name="Euteneuer U."/>
            <person name="Pillet L."/>
            <person name="Moustafa A."/>
            <person name="Platzer M."/>
            <person name="Groth M."/>
            <person name="Szafranski K."/>
            <person name="Schliwa M."/>
        </authorList>
    </citation>
    <scope>NUCLEOTIDE SEQUENCE [LARGE SCALE GENOMIC DNA]</scope>
</reference>
<comment type="caution">
    <text evidence="6">The sequence shown here is derived from an EMBL/GenBank/DDBJ whole genome shotgun (WGS) entry which is preliminary data.</text>
</comment>
<protein>
    <submittedName>
        <fullName evidence="6">Serine/threonine protein phosphatase</fullName>
    </submittedName>
</protein>
<feature type="region of interest" description="Disordered" evidence="4">
    <location>
        <begin position="1"/>
        <end position="44"/>
    </location>
</feature>
<evidence type="ECO:0000313" key="7">
    <source>
        <dbReference type="Proteomes" id="UP000023152"/>
    </source>
</evidence>
<proteinExistence type="predicted"/>
<dbReference type="Gene3D" id="1.25.40.10">
    <property type="entry name" value="Tetratricopeptide repeat domain"/>
    <property type="match status" value="1"/>
</dbReference>
<feature type="repeat" description="TPR" evidence="3">
    <location>
        <begin position="52"/>
        <end position="85"/>
    </location>
</feature>
<dbReference type="SUPFAM" id="SSF48452">
    <property type="entry name" value="TPR-like"/>
    <property type="match status" value="1"/>
</dbReference>